<evidence type="ECO:0000313" key="1">
    <source>
        <dbReference type="EMBL" id="SHF04179.1"/>
    </source>
</evidence>
<dbReference type="AlphaFoldDB" id="A0A1M4YEN4"/>
<dbReference type="Proteomes" id="UP000184245">
    <property type="component" value="Unassembled WGS sequence"/>
</dbReference>
<proteinExistence type="predicted"/>
<organism evidence="1 2">
    <name type="scientific">Lactonifactor longoviformis DSM 17459</name>
    <dbReference type="NCBI Taxonomy" id="1122155"/>
    <lineage>
        <taxon>Bacteria</taxon>
        <taxon>Bacillati</taxon>
        <taxon>Bacillota</taxon>
        <taxon>Clostridia</taxon>
        <taxon>Eubacteriales</taxon>
        <taxon>Clostridiaceae</taxon>
        <taxon>Lactonifactor</taxon>
    </lineage>
</organism>
<reference evidence="1 2" key="1">
    <citation type="submission" date="2016-11" db="EMBL/GenBank/DDBJ databases">
        <authorList>
            <person name="Jaros S."/>
            <person name="Januszkiewicz K."/>
            <person name="Wedrychowicz H."/>
        </authorList>
    </citation>
    <scope>NUCLEOTIDE SEQUENCE [LARGE SCALE GENOMIC DNA]</scope>
    <source>
        <strain evidence="1 2">DSM 17459</strain>
    </source>
</reference>
<keyword evidence="2" id="KW-1185">Reference proteome</keyword>
<dbReference type="OrthoDB" id="1779136at2"/>
<accession>A0A1M4YEN4</accession>
<sequence length="78" mass="9275">MRLEQIQAVLKERQQPYSYVEEDGCGSIDFEYRGIAYHVWEFQDESWGAETNVRNGGYSEDLFGDYEAQIIQIMKEWK</sequence>
<gene>
    <name evidence="1" type="ORF">SAMN02745158_02342</name>
</gene>
<dbReference type="RefSeq" id="WP_072851916.1">
    <property type="nucleotide sequence ID" value="NZ_FQVI01000011.1"/>
</dbReference>
<dbReference type="EMBL" id="FQVI01000011">
    <property type="protein sequence ID" value="SHF04179.1"/>
    <property type="molecule type" value="Genomic_DNA"/>
</dbReference>
<protein>
    <recommendedName>
        <fullName evidence="3">Kinase</fullName>
    </recommendedName>
</protein>
<name>A0A1M4YEN4_9CLOT</name>
<evidence type="ECO:0000313" key="2">
    <source>
        <dbReference type="Proteomes" id="UP000184245"/>
    </source>
</evidence>
<evidence type="ECO:0008006" key="3">
    <source>
        <dbReference type="Google" id="ProtNLM"/>
    </source>
</evidence>